<protein>
    <submittedName>
        <fullName evidence="2">Uncharacterized protein</fullName>
    </submittedName>
</protein>
<evidence type="ECO:0000313" key="2">
    <source>
        <dbReference type="EMBL" id="CPR16706.1"/>
    </source>
</evidence>
<name>A0A0G4JUZ9_9GAMM</name>
<dbReference type="EMBL" id="CGIG01000001">
    <property type="protein sequence ID" value="CPR16706.1"/>
    <property type="molecule type" value="Genomic_DNA"/>
</dbReference>
<organism evidence="2 3">
    <name type="scientific">Brenneria goodwinii</name>
    <dbReference type="NCBI Taxonomy" id="1109412"/>
    <lineage>
        <taxon>Bacteria</taxon>
        <taxon>Pseudomonadati</taxon>
        <taxon>Pseudomonadota</taxon>
        <taxon>Gammaproteobacteria</taxon>
        <taxon>Enterobacterales</taxon>
        <taxon>Pectobacteriaceae</taxon>
        <taxon>Brenneria</taxon>
    </lineage>
</organism>
<feature type="compositionally biased region" description="Basic and acidic residues" evidence="1">
    <location>
        <begin position="16"/>
        <end position="28"/>
    </location>
</feature>
<evidence type="ECO:0000256" key="1">
    <source>
        <dbReference type="SAM" id="MobiDB-lite"/>
    </source>
</evidence>
<sequence>MPRRSSRPRVTTPAEQGEKCKDEFDDKVLNVAVSNPHPTSPLSGGRANALKK</sequence>
<reference evidence="3" key="1">
    <citation type="submission" date="2015-01" db="EMBL/GenBank/DDBJ databases">
        <authorList>
            <person name="Paterson Steve"/>
        </authorList>
    </citation>
    <scope>NUCLEOTIDE SEQUENCE [LARGE SCALE GENOMIC DNA]</scope>
    <source>
        <strain evidence="3">OBR1</strain>
    </source>
</reference>
<feature type="region of interest" description="Disordered" evidence="1">
    <location>
        <begin position="1"/>
        <end position="52"/>
    </location>
</feature>
<gene>
    <name evidence="2" type="ORF">BN1221_02230c</name>
</gene>
<keyword evidence="3" id="KW-1185">Reference proteome</keyword>
<proteinExistence type="predicted"/>
<dbReference type="Proteomes" id="UP000044377">
    <property type="component" value="Unassembled WGS sequence"/>
</dbReference>
<feature type="compositionally biased region" description="Polar residues" evidence="1">
    <location>
        <begin position="32"/>
        <end position="42"/>
    </location>
</feature>
<evidence type="ECO:0000313" key="3">
    <source>
        <dbReference type="Proteomes" id="UP000044377"/>
    </source>
</evidence>
<dbReference type="AlphaFoldDB" id="A0A0G4JUZ9"/>
<accession>A0A0G4JUZ9</accession>